<proteinExistence type="inferred from homology"/>
<keyword evidence="8" id="KW-0010">Activator</keyword>
<dbReference type="GO" id="GO:0016592">
    <property type="term" value="C:mediator complex"/>
    <property type="evidence" value="ECO:0007669"/>
    <property type="project" value="InterPro"/>
</dbReference>
<comment type="similarity">
    <text evidence="2 8">Belongs to the Mediator complex subunit 4 family.</text>
</comment>
<keyword evidence="5 8" id="KW-0804">Transcription</keyword>
<feature type="region of interest" description="Disordered" evidence="9">
    <location>
        <begin position="152"/>
        <end position="172"/>
    </location>
</feature>
<dbReference type="Pfam" id="PF10018">
    <property type="entry name" value="Med4"/>
    <property type="match status" value="1"/>
</dbReference>
<dbReference type="PANTHER" id="PTHR13208:SF2">
    <property type="entry name" value="MEDIATOR OF RNA POLYMERASE II TRANSCRIPTION SUBUNIT 4"/>
    <property type="match status" value="1"/>
</dbReference>
<keyword evidence="6 8" id="KW-0539">Nucleus</keyword>
<keyword evidence="4 8" id="KW-0805">Transcription regulation</keyword>
<evidence type="ECO:0000313" key="10">
    <source>
        <dbReference type="EMBL" id="AYO41349.1"/>
    </source>
</evidence>
<comment type="subcellular location">
    <subcellularLocation>
        <location evidence="1 8">Nucleus</location>
    </subcellularLocation>
</comment>
<dbReference type="PANTHER" id="PTHR13208">
    <property type="entry name" value="MEDIATOR OF RNA POLYMERASE II TRANSCRIPTION SUBUNIT 4"/>
    <property type="match status" value="1"/>
</dbReference>
<feature type="region of interest" description="Disordered" evidence="9">
    <location>
        <begin position="212"/>
        <end position="238"/>
    </location>
</feature>
<name>A0A3G2S1J8_MALR7</name>
<dbReference type="EMBL" id="CP033148">
    <property type="protein sequence ID" value="AYO41349.1"/>
    <property type="molecule type" value="Genomic_DNA"/>
</dbReference>
<reference evidence="10 11" key="1">
    <citation type="submission" date="2018-10" db="EMBL/GenBank/DDBJ databases">
        <title>Complete genome sequence of Malassezia restricta CBS 7877.</title>
        <authorList>
            <person name="Morand S.C."/>
            <person name="Bertignac M."/>
            <person name="Iltis A."/>
            <person name="Kolder I."/>
            <person name="Pirovano W."/>
            <person name="Jourdain R."/>
            <person name="Clavaud C."/>
        </authorList>
    </citation>
    <scope>NUCLEOTIDE SEQUENCE [LARGE SCALE GENOMIC DNA]</scope>
    <source>
        <strain evidence="10 11">CBS 7877</strain>
    </source>
</reference>
<comment type="subunit">
    <text evidence="8">Component of the Mediator complex.</text>
</comment>
<comment type="function">
    <text evidence="8">Component of the Mediator complex, a coactivator involved in the regulated transcription of nearly all RNA polymerase II-dependent genes. Mediator functions as a bridge to convey information from gene-specific regulatory proteins to the basal RNA polymerase II transcription machinery. Mediator is recruited to promoters by direct interactions with regulatory proteins and serves as a scaffold for the assembly of a functional preinitiation complex with RNA polymerase II and the general transcription factors.</text>
</comment>
<dbReference type="STRING" id="425264.A0A3G2S1J8"/>
<evidence type="ECO:0000256" key="3">
    <source>
        <dbReference type="ARBA" id="ARBA00020629"/>
    </source>
</evidence>
<evidence type="ECO:0000256" key="7">
    <source>
        <dbReference type="ARBA" id="ARBA00031257"/>
    </source>
</evidence>
<keyword evidence="11" id="KW-1185">Reference proteome</keyword>
<evidence type="ECO:0000256" key="4">
    <source>
        <dbReference type="ARBA" id="ARBA00023015"/>
    </source>
</evidence>
<dbReference type="GO" id="GO:0006357">
    <property type="term" value="P:regulation of transcription by RNA polymerase II"/>
    <property type="evidence" value="ECO:0007669"/>
    <property type="project" value="InterPro"/>
</dbReference>
<gene>
    <name evidence="8" type="primary">MED4</name>
    <name evidence="10" type="ORF">DNF11_0399</name>
</gene>
<accession>A0A3G2S1J8</accession>
<feature type="compositionally biased region" description="Basic and acidic residues" evidence="9">
    <location>
        <begin position="218"/>
        <end position="228"/>
    </location>
</feature>
<keyword evidence="10" id="KW-0675">Receptor</keyword>
<dbReference type="VEuPathDB" id="FungiDB:DNF11_0399"/>
<dbReference type="Proteomes" id="UP000269793">
    <property type="component" value="Chromosome I"/>
</dbReference>
<evidence type="ECO:0000313" key="11">
    <source>
        <dbReference type="Proteomes" id="UP000269793"/>
    </source>
</evidence>
<evidence type="ECO:0000256" key="1">
    <source>
        <dbReference type="ARBA" id="ARBA00004123"/>
    </source>
</evidence>
<dbReference type="GO" id="GO:0003712">
    <property type="term" value="F:transcription coregulator activity"/>
    <property type="evidence" value="ECO:0007669"/>
    <property type="project" value="InterPro"/>
</dbReference>
<dbReference type="GO" id="GO:0070847">
    <property type="term" value="C:core mediator complex"/>
    <property type="evidence" value="ECO:0007669"/>
    <property type="project" value="TreeGrafter"/>
</dbReference>
<organism evidence="10 11">
    <name type="scientific">Malassezia restricta (strain ATCC 96810 / NBRC 103918 / CBS 7877)</name>
    <name type="common">Seborrheic dermatitis infection agent</name>
    <dbReference type="NCBI Taxonomy" id="425264"/>
    <lineage>
        <taxon>Eukaryota</taxon>
        <taxon>Fungi</taxon>
        <taxon>Dikarya</taxon>
        <taxon>Basidiomycota</taxon>
        <taxon>Ustilaginomycotina</taxon>
        <taxon>Malasseziomycetes</taxon>
        <taxon>Malasseziales</taxon>
        <taxon>Malasseziaceae</taxon>
        <taxon>Malassezia</taxon>
    </lineage>
</organism>
<evidence type="ECO:0000256" key="2">
    <source>
        <dbReference type="ARBA" id="ARBA00009626"/>
    </source>
</evidence>
<evidence type="ECO:0000256" key="5">
    <source>
        <dbReference type="ARBA" id="ARBA00023163"/>
    </source>
</evidence>
<dbReference type="AlphaFoldDB" id="A0A3G2S1J8"/>
<evidence type="ECO:0000256" key="6">
    <source>
        <dbReference type="ARBA" id="ARBA00023242"/>
    </source>
</evidence>
<evidence type="ECO:0000256" key="8">
    <source>
        <dbReference type="RuleBase" id="RU364141"/>
    </source>
</evidence>
<sequence length="262" mass="29405">MMRPLRDEVHDYVHAIEDRTTKLFTRIAEEGSLERSGTVLDTIAWDDVLSMTQAQTELVKLVEMTALHQENQSRIDALIESIKACEERQRRTISLVNELQTDLLALLRHGEGEAENIRRAEVMPISSKVILEYAQRLARYTSAPRGYTLESLTTPAAEPHQPGQGSGQKGDYNDQAERAKFYYDPVMPTTPHELPFPSDRLMRQGILYADAASSTTESARDTEHDTTNKDAVGAPAEEVKDIPVLDSFAMDEDDAFDLDLNP</sequence>
<protein>
    <recommendedName>
        <fullName evidence="3 8">Mediator of RNA polymerase II transcription subunit 4</fullName>
    </recommendedName>
    <alternativeName>
        <fullName evidence="7 8">Mediator complex subunit 4</fullName>
    </alternativeName>
</protein>
<evidence type="ECO:0000256" key="9">
    <source>
        <dbReference type="SAM" id="MobiDB-lite"/>
    </source>
</evidence>
<dbReference type="InterPro" id="IPR019258">
    <property type="entry name" value="Mediator_Med4"/>
</dbReference>
<dbReference type="OrthoDB" id="1929813at2759"/>